<evidence type="ECO:0000256" key="5">
    <source>
        <dbReference type="ARBA" id="ARBA00023136"/>
    </source>
</evidence>
<evidence type="ECO:0000313" key="11">
    <source>
        <dbReference type="Proteomes" id="UP000323594"/>
    </source>
</evidence>
<sequence>MYLCSYKLRISAILLLLIFFATVELPNICAESSDLQSTAQTENTDEKDIVLTPPQEDSLPIAPSASRQNSASPSFLLLKLIGILLLVCALVYFAVKFIKKYSGITAEEDPFLKKVAFLPLAQGKSIQVITLLDNAYIIGVSENNVSLIEKVENKELVDAMNLAADENNPSQNADFSAMLGRLLPSLKKQKKENPSTSDFLTEQRDKLRQSKFGKYGAGEEDDRV</sequence>
<keyword evidence="10" id="KW-1185">Reference proteome</keyword>
<accession>A0A0B7H2Y1</accession>
<dbReference type="RefSeq" id="WP_024752698.1">
    <property type="nucleotide sequence ID" value="NZ_CDNC01000050.1"/>
</dbReference>
<keyword evidence="3 7" id="KW-0812">Transmembrane</keyword>
<evidence type="ECO:0000313" key="8">
    <source>
        <dbReference type="EMBL" id="CEM63331.1"/>
    </source>
</evidence>
<evidence type="ECO:0000256" key="7">
    <source>
        <dbReference type="SAM" id="Phobius"/>
    </source>
</evidence>
<dbReference type="Proteomes" id="UP000323594">
    <property type="component" value="Chromosome"/>
</dbReference>
<keyword evidence="9" id="KW-0966">Cell projection</keyword>
<proteinExistence type="predicted"/>
<keyword evidence="2" id="KW-1003">Cell membrane</keyword>
<dbReference type="GeneID" id="57754525"/>
<dbReference type="EMBL" id="CP042817">
    <property type="protein sequence ID" value="QEJ99315.1"/>
    <property type="molecule type" value="Genomic_DNA"/>
</dbReference>
<dbReference type="Pfam" id="PF04347">
    <property type="entry name" value="FliO"/>
    <property type="match status" value="1"/>
</dbReference>
<keyword evidence="5 7" id="KW-0472">Membrane</keyword>
<keyword evidence="9" id="KW-0282">Flagellum</keyword>
<dbReference type="InterPro" id="IPR022781">
    <property type="entry name" value="Flagellar_biosynth_FliO"/>
</dbReference>
<dbReference type="OrthoDB" id="361613at2"/>
<protein>
    <submittedName>
        <fullName evidence="9">Flagellar biosynthetic protein FliO</fullName>
    </submittedName>
</protein>
<gene>
    <name evidence="9" type="ORF">FUT82_15840</name>
    <name evidence="8" type="ORF">TPHV1_80084</name>
</gene>
<reference evidence="8" key="1">
    <citation type="submission" date="2015-01" db="EMBL/GenBank/DDBJ databases">
        <authorList>
            <person name="Xiang T."/>
            <person name="Song Y."/>
            <person name="Huang L."/>
            <person name="Wang B."/>
            <person name="Wu P."/>
        </authorList>
    </citation>
    <scope>NUCLEOTIDE SEQUENCE [LARGE SCALE GENOMIC DNA]</scope>
    <source>
        <strain evidence="8">V1</strain>
    </source>
</reference>
<dbReference type="EMBL" id="CDNC01000050">
    <property type="protein sequence ID" value="CEM63331.1"/>
    <property type="molecule type" value="Genomic_DNA"/>
</dbReference>
<organism evidence="8 10">
    <name type="scientific">Treponema phagedenis</name>
    <dbReference type="NCBI Taxonomy" id="162"/>
    <lineage>
        <taxon>Bacteria</taxon>
        <taxon>Pseudomonadati</taxon>
        <taxon>Spirochaetota</taxon>
        <taxon>Spirochaetia</taxon>
        <taxon>Spirochaetales</taxon>
        <taxon>Treponemataceae</taxon>
        <taxon>Treponema</taxon>
    </lineage>
</organism>
<dbReference type="GO" id="GO:0016020">
    <property type="term" value="C:membrane"/>
    <property type="evidence" value="ECO:0007669"/>
    <property type="project" value="InterPro"/>
</dbReference>
<evidence type="ECO:0000256" key="1">
    <source>
        <dbReference type="ARBA" id="ARBA00004236"/>
    </source>
</evidence>
<keyword evidence="4 7" id="KW-1133">Transmembrane helix</keyword>
<evidence type="ECO:0000313" key="10">
    <source>
        <dbReference type="Proteomes" id="UP000042527"/>
    </source>
</evidence>
<feature type="region of interest" description="Disordered" evidence="6">
    <location>
        <begin position="187"/>
        <end position="224"/>
    </location>
</feature>
<evidence type="ECO:0000256" key="3">
    <source>
        <dbReference type="ARBA" id="ARBA00022692"/>
    </source>
</evidence>
<evidence type="ECO:0000256" key="6">
    <source>
        <dbReference type="SAM" id="MobiDB-lite"/>
    </source>
</evidence>
<evidence type="ECO:0000256" key="2">
    <source>
        <dbReference type="ARBA" id="ARBA00022475"/>
    </source>
</evidence>
<dbReference type="Proteomes" id="UP000042527">
    <property type="component" value="Unassembled WGS sequence"/>
</dbReference>
<keyword evidence="9" id="KW-0969">Cilium</keyword>
<reference evidence="9 11" key="3">
    <citation type="submission" date="2019-08" db="EMBL/GenBank/DDBJ databases">
        <authorList>
            <person name="Kuhnert P."/>
        </authorList>
    </citation>
    <scope>NUCLEOTIDE SEQUENCE [LARGE SCALE GENOMIC DNA]</scope>
    <source>
        <strain evidence="9 11">B36.5</strain>
    </source>
</reference>
<comment type="subcellular location">
    <subcellularLocation>
        <location evidence="1">Cell membrane</location>
    </subcellularLocation>
</comment>
<evidence type="ECO:0000256" key="4">
    <source>
        <dbReference type="ARBA" id="ARBA00022989"/>
    </source>
</evidence>
<evidence type="ECO:0000313" key="9">
    <source>
        <dbReference type="EMBL" id="QEJ99315.1"/>
    </source>
</evidence>
<dbReference type="AlphaFoldDB" id="A0A0B7H2Y1"/>
<reference evidence="10" key="2">
    <citation type="submission" date="2015-01" db="EMBL/GenBank/DDBJ databases">
        <authorList>
            <person name="Manzoor Shahid"/>
            <person name="Zubair Saima"/>
        </authorList>
    </citation>
    <scope>NUCLEOTIDE SEQUENCE [LARGE SCALE GENOMIC DNA]</scope>
    <source>
        <strain evidence="10">V1</strain>
    </source>
</reference>
<feature type="transmembrane region" description="Helical" evidence="7">
    <location>
        <begin position="76"/>
        <end position="95"/>
    </location>
</feature>
<name>A0A0B7H2Y1_TREPH</name>
<dbReference type="GO" id="GO:0044781">
    <property type="term" value="P:bacterial-type flagellum organization"/>
    <property type="evidence" value="ECO:0007669"/>
    <property type="project" value="InterPro"/>
</dbReference>